<organism evidence="1 2">
    <name type="scientific">Microbacterium keratanolyticum</name>
    <dbReference type="NCBI Taxonomy" id="67574"/>
    <lineage>
        <taxon>Bacteria</taxon>
        <taxon>Bacillati</taxon>
        <taxon>Actinomycetota</taxon>
        <taxon>Actinomycetes</taxon>
        <taxon>Micrococcales</taxon>
        <taxon>Microbacteriaceae</taxon>
        <taxon>Microbacterium</taxon>
    </lineage>
</organism>
<reference evidence="1" key="1">
    <citation type="journal article" date="2014" name="Int. J. Syst. Evol. Microbiol.">
        <title>Complete genome sequence of Corynebacterium casei LMG S-19264T (=DSM 44701T), isolated from a smear-ripened cheese.</title>
        <authorList>
            <consortium name="US DOE Joint Genome Institute (JGI-PGF)"/>
            <person name="Walter F."/>
            <person name="Albersmeier A."/>
            <person name="Kalinowski J."/>
            <person name="Ruckert C."/>
        </authorList>
    </citation>
    <scope>NUCLEOTIDE SEQUENCE</scope>
    <source>
        <strain evidence="1">VKM Ac-1958</strain>
    </source>
</reference>
<keyword evidence="2" id="KW-1185">Reference proteome</keyword>
<dbReference type="RefSeq" id="WP_204937861.1">
    <property type="nucleotide sequence ID" value="NZ_BAAAUM010000002.1"/>
</dbReference>
<sequence>MTLTPLERAVVADLLGADLAAVDGEAIAAAVGGLRADTELFRVEAMVLLERVGADVGGSSDD</sequence>
<gene>
    <name evidence="1" type="ORF">GCM10017596_27720</name>
</gene>
<comment type="caution">
    <text evidence="1">The sequence shown here is derived from an EMBL/GenBank/DDBJ whole genome shotgun (WGS) entry which is preliminary data.</text>
</comment>
<evidence type="ECO:0000313" key="1">
    <source>
        <dbReference type="EMBL" id="GLK03057.1"/>
    </source>
</evidence>
<dbReference type="AlphaFoldDB" id="A0A9W6HUA6"/>
<proteinExistence type="predicted"/>
<dbReference type="Proteomes" id="UP001142325">
    <property type="component" value="Unassembled WGS sequence"/>
</dbReference>
<reference evidence="1" key="2">
    <citation type="submission" date="2023-01" db="EMBL/GenBank/DDBJ databases">
        <authorList>
            <person name="Sun Q."/>
            <person name="Evtushenko L."/>
        </authorList>
    </citation>
    <scope>NUCLEOTIDE SEQUENCE</scope>
    <source>
        <strain evidence="1">VKM Ac-1958</strain>
    </source>
</reference>
<name>A0A9W6HUA6_9MICO</name>
<evidence type="ECO:0000313" key="2">
    <source>
        <dbReference type="Proteomes" id="UP001142325"/>
    </source>
</evidence>
<accession>A0A9W6HUA6</accession>
<dbReference type="EMBL" id="BSET01000002">
    <property type="protein sequence ID" value="GLK03057.1"/>
    <property type="molecule type" value="Genomic_DNA"/>
</dbReference>
<protein>
    <submittedName>
        <fullName evidence="1">Uncharacterized protein</fullName>
    </submittedName>
</protein>